<keyword evidence="8" id="KW-1185">Reference proteome</keyword>
<feature type="domain" description="HTH tetR-type" evidence="6">
    <location>
        <begin position="21"/>
        <end position="81"/>
    </location>
</feature>
<feature type="DNA-binding region" description="H-T-H motif" evidence="4">
    <location>
        <begin position="44"/>
        <end position="63"/>
    </location>
</feature>
<accession>A0A6L7G4V2</accession>
<evidence type="ECO:0000259" key="6">
    <source>
        <dbReference type="PROSITE" id="PS50977"/>
    </source>
</evidence>
<dbReference type="PANTHER" id="PTHR30055:SF234">
    <property type="entry name" value="HTH-TYPE TRANSCRIPTIONAL REGULATOR BETI"/>
    <property type="match status" value="1"/>
</dbReference>
<dbReference type="InterPro" id="IPR001647">
    <property type="entry name" value="HTH_TetR"/>
</dbReference>
<feature type="compositionally biased region" description="Pro residues" evidence="5">
    <location>
        <begin position="1"/>
        <end position="10"/>
    </location>
</feature>
<organism evidence="7 8">
    <name type="scientific">Pseudooceanicola albus</name>
    <dbReference type="NCBI Taxonomy" id="2692189"/>
    <lineage>
        <taxon>Bacteria</taxon>
        <taxon>Pseudomonadati</taxon>
        <taxon>Pseudomonadota</taxon>
        <taxon>Alphaproteobacteria</taxon>
        <taxon>Rhodobacterales</taxon>
        <taxon>Paracoccaceae</taxon>
        <taxon>Pseudooceanicola</taxon>
    </lineage>
</organism>
<proteinExistence type="predicted"/>
<feature type="region of interest" description="Disordered" evidence="5">
    <location>
        <begin position="1"/>
        <end position="22"/>
    </location>
</feature>
<protein>
    <submittedName>
        <fullName evidence="7">TetR family transcriptional regulator</fullName>
    </submittedName>
</protein>
<dbReference type="AlphaFoldDB" id="A0A6L7G4V2"/>
<name>A0A6L7G4V2_9RHOB</name>
<dbReference type="InterPro" id="IPR009057">
    <property type="entry name" value="Homeodomain-like_sf"/>
</dbReference>
<dbReference type="InterPro" id="IPR050109">
    <property type="entry name" value="HTH-type_TetR-like_transc_reg"/>
</dbReference>
<evidence type="ECO:0000256" key="4">
    <source>
        <dbReference type="PROSITE-ProRule" id="PRU00335"/>
    </source>
</evidence>
<dbReference type="EMBL" id="WUMU01000016">
    <property type="protein sequence ID" value="MXN19041.1"/>
    <property type="molecule type" value="Genomic_DNA"/>
</dbReference>
<keyword evidence="3" id="KW-0804">Transcription</keyword>
<dbReference type="GO" id="GO:0000976">
    <property type="term" value="F:transcription cis-regulatory region binding"/>
    <property type="evidence" value="ECO:0007669"/>
    <property type="project" value="TreeGrafter"/>
</dbReference>
<evidence type="ECO:0000256" key="5">
    <source>
        <dbReference type="SAM" id="MobiDB-lite"/>
    </source>
</evidence>
<dbReference type="GO" id="GO:0003700">
    <property type="term" value="F:DNA-binding transcription factor activity"/>
    <property type="evidence" value="ECO:0007669"/>
    <property type="project" value="TreeGrafter"/>
</dbReference>
<dbReference type="Pfam" id="PF00440">
    <property type="entry name" value="TetR_N"/>
    <property type="match status" value="1"/>
</dbReference>
<gene>
    <name evidence="7" type="ORF">GR170_14440</name>
</gene>
<evidence type="ECO:0000256" key="3">
    <source>
        <dbReference type="ARBA" id="ARBA00023163"/>
    </source>
</evidence>
<dbReference type="PRINTS" id="PR00455">
    <property type="entry name" value="HTHTETR"/>
</dbReference>
<keyword evidence="2 4" id="KW-0238">DNA-binding</keyword>
<evidence type="ECO:0000313" key="7">
    <source>
        <dbReference type="EMBL" id="MXN19041.1"/>
    </source>
</evidence>
<evidence type="ECO:0000256" key="1">
    <source>
        <dbReference type="ARBA" id="ARBA00023015"/>
    </source>
</evidence>
<dbReference type="PROSITE" id="PS50977">
    <property type="entry name" value="HTH_TETR_2"/>
    <property type="match status" value="1"/>
</dbReference>
<dbReference type="PANTHER" id="PTHR30055">
    <property type="entry name" value="HTH-TYPE TRANSCRIPTIONAL REGULATOR RUTR"/>
    <property type="match status" value="1"/>
</dbReference>
<dbReference type="Proteomes" id="UP000477911">
    <property type="component" value="Unassembled WGS sequence"/>
</dbReference>
<sequence length="213" mass="22931">MSPAVAPKPPRSTAGVPSQETARRQRILDAARRLYLKRGIRRSSVEDISRAAGIAKGSVYLEFSSKEEIFATLAAGMTRDFLERAREALTAEDELGHALAAYLDHAVGEPWRVLFSSPHAQELVYLKRVVAEGTITAYEAAIWEDVEAVLHIAGLPAAATQMIAAAHGCTHVAGQGPGEYRRLLSAMIHTLLMGLSDPQAVAAVEEKTSSKVC</sequence>
<evidence type="ECO:0000256" key="2">
    <source>
        <dbReference type="ARBA" id="ARBA00023125"/>
    </source>
</evidence>
<dbReference type="RefSeq" id="WP_160895161.1">
    <property type="nucleotide sequence ID" value="NZ_WUMU01000016.1"/>
</dbReference>
<dbReference type="SUPFAM" id="SSF46689">
    <property type="entry name" value="Homeodomain-like"/>
    <property type="match status" value="1"/>
</dbReference>
<evidence type="ECO:0000313" key="8">
    <source>
        <dbReference type="Proteomes" id="UP000477911"/>
    </source>
</evidence>
<keyword evidence="1" id="KW-0805">Transcription regulation</keyword>
<dbReference type="Gene3D" id="1.10.357.10">
    <property type="entry name" value="Tetracycline Repressor, domain 2"/>
    <property type="match status" value="1"/>
</dbReference>
<reference evidence="7 8" key="1">
    <citation type="submission" date="2019-12" db="EMBL/GenBank/DDBJ databases">
        <authorList>
            <person name="Li M."/>
        </authorList>
    </citation>
    <scope>NUCLEOTIDE SEQUENCE [LARGE SCALE GENOMIC DNA]</scope>
    <source>
        <strain evidence="7 8">GBMRC 2024</strain>
    </source>
</reference>
<comment type="caution">
    <text evidence="7">The sequence shown here is derived from an EMBL/GenBank/DDBJ whole genome shotgun (WGS) entry which is preliminary data.</text>
</comment>